<evidence type="ECO:0000313" key="3">
    <source>
        <dbReference type="Proteomes" id="UP000624325"/>
    </source>
</evidence>
<proteinExistence type="predicted"/>
<evidence type="ECO:0000313" key="2">
    <source>
        <dbReference type="EMBL" id="GIF57302.1"/>
    </source>
</evidence>
<keyword evidence="3" id="KW-1185">Reference proteome</keyword>
<evidence type="ECO:0000256" key="1">
    <source>
        <dbReference type="SAM" id="MobiDB-lite"/>
    </source>
</evidence>
<evidence type="ECO:0008006" key="4">
    <source>
        <dbReference type="Google" id="ProtNLM"/>
    </source>
</evidence>
<gene>
    <name evidence="2" type="ORF">Air01nite_33970</name>
</gene>
<feature type="region of interest" description="Disordered" evidence="1">
    <location>
        <begin position="142"/>
        <end position="191"/>
    </location>
</feature>
<organism evidence="2 3">
    <name type="scientific">Asanoa iriomotensis</name>
    <dbReference type="NCBI Taxonomy" id="234613"/>
    <lineage>
        <taxon>Bacteria</taxon>
        <taxon>Bacillati</taxon>
        <taxon>Actinomycetota</taxon>
        <taxon>Actinomycetes</taxon>
        <taxon>Micromonosporales</taxon>
        <taxon>Micromonosporaceae</taxon>
        <taxon>Asanoa</taxon>
    </lineage>
</organism>
<feature type="compositionally biased region" description="Low complexity" evidence="1">
    <location>
        <begin position="159"/>
        <end position="191"/>
    </location>
</feature>
<sequence>MSQPKTTRIPAPLYAAAGAGEMAYRQLLKLPAMANDLGDKAANNGAEWRAQVVTTTTDLRTRATAAYRQANQRVIKMRREDLDVDRLRDLAMRNAGQFIVTAQDLQERAIKFYGDLVARGEQVVGTGVVQAADTVRADMVETGKPIPPKAESNGHGSLNPAEPKPTNAAEPKPATAAKKTTPAAPKKNISK</sequence>
<name>A0ABQ4C3G6_9ACTN</name>
<dbReference type="EMBL" id="BONC01000021">
    <property type="protein sequence ID" value="GIF57302.1"/>
    <property type="molecule type" value="Genomic_DNA"/>
</dbReference>
<reference evidence="2 3" key="1">
    <citation type="submission" date="2021-01" db="EMBL/GenBank/DDBJ databases">
        <title>Whole genome shotgun sequence of Asanoa iriomotensis NBRC 100142.</title>
        <authorList>
            <person name="Komaki H."/>
            <person name="Tamura T."/>
        </authorList>
    </citation>
    <scope>NUCLEOTIDE SEQUENCE [LARGE SCALE GENOMIC DNA]</scope>
    <source>
        <strain evidence="2 3">NBRC 100142</strain>
    </source>
</reference>
<dbReference type="Proteomes" id="UP000624325">
    <property type="component" value="Unassembled WGS sequence"/>
</dbReference>
<comment type="caution">
    <text evidence="2">The sequence shown here is derived from an EMBL/GenBank/DDBJ whole genome shotgun (WGS) entry which is preliminary data.</text>
</comment>
<accession>A0ABQ4C3G6</accession>
<dbReference type="RefSeq" id="WP_203703405.1">
    <property type="nucleotide sequence ID" value="NZ_BAAALU010000021.1"/>
</dbReference>
<protein>
    <recommendedName>
        <fullName evidence="4">Phasin family protein</fullName>
    </recommendedName>
</protein>